<dbReference type="Gene3D" id="1.10.260.40">
    <property type="entry name" value="lambda repressor-like DNA-binding domains"/>
    <property type="match status" value="1"/>
</dbReference>
<organism evidence="2 3">
    <name type="scientific">Phytohabitans maris</name>
    <dbReference type="NCBI Taxonomy" id="3071409"/>
    <lineage>
        <taxon>Bacteria</taxon>
        <taxon>Bacillati</taxon>
        <taxon>Actinomycetota</taxon>
        <taxon>Actinomycetes</taxon>
        <taxon>Micromonosporales</taxon>
        <taxon>Micromonosporaceae</taxon>
    </lineage>
</organism>
<dbReference type="SUPFAM" id="SSF47413">
    <property type="entry name" value="lambda repressor-like DNA-binding domains"/>
    <property type="match status" value="1"/>
</dbReference>
<dbReference type="EMBL" id="JAVHUY010000072">
    <property type="protein sequence ID" value="MDQ7911147.1"/>
    <property type="molecule type" value="Genomic_DNA"/>
</dbReference>
<gene>
    <name evidence="2" type="ORF">RB614_42325</name>
</gene>
<dbReference type="InterPro" id="IPR043917">
    <property type="entry name" value="DUF5753"/>
</dbReference>
<comment type="caution">
    <text evidence="2">The sequence shown here is derived from an EMBL/GenBank/DDBJ whole genome shotgun (WGS) entry which is preliminary data.</text>
</comment>
<feature type="domain" description="DUF5753" evidence="1">
    <location>
        <begin position="104"/>
        <end position="153"/>
    </location>
</feature>
<name>A0ABU0ZXC5_9ACTN</name>
<keyword evidence="3" id="KW-1185">Reference proteome</keyword>
<dbReference type="CDD" id="cd00093">
    <property type="entry name" value="HTH_XRE"/>
    <property type="match status" value="1"/>
</dbReference>
<dbReference type="RefSeq" id="WP_308718373.1">
    <property type="nucleotide sequence ID" value="NZ_JAVHUY010000072.1"/>
</dbReference>
<dbReference type="InterPro" id="IPR001387">
    <property type="entry name" value="Cro/C1-type_HTH"/>
</dbReference>
<proteinExistence type="predicted"/>
<dbReference type="Proteomes" id="UP001230908">
    <property type="component" value="Unassembled WGS sequence"/>
</dbReference>
<reference evidence="2 3" key="1">
    <citation type="submission" date="2023-08" db="EMBL/GenBank/DDBJ databases">
        <title>Phytohabitans sansha sp. nov., isolated from marine sediment.</title>
        <authorList>
            <person name="Zhao Y."/>
            <person name="Yi K."/>
        </authorList>
    </citation>
    <scope>NUCLEOTIDE SEQUENCE [LARGE SCALE GENOMIC DNA]</scope>
    <source>
        <strain evidence="2 3">ZYX-F-186</strain>
    </source>
</reference>
<dbReference type="InterPro" id="IPR010982">
    <property type="entry name" value="Lambda_DNA-bd_dom_sf"/>
</dbReference>
<protein>
    <submittedName>
        <fullName evidence="2">Scr1 family TA system antitoxin-like transcriptional regulator</fullName>
    </submittedName>
</protein>
<dbReference type="Pfam" id="PF19054">
    <property type="entry name" value="DUF5753"/>
    <property type="match status" value="1"/>
</dbReference>
<dbReference type="Pfam" id="PF13560">
    <property type="entry name" value="HTH_31"/>
    <property type="match status" value="1"/>
</dbReference>
<feature type="non-terminal residue" evidence="2">
    <location>
        <position position="156"/>
    </location>
</feature>
<evidence type="ECO:0000259" key="1">
    <source>
        <dbReference type="Pfam" id="PF19054"/>
    </source>
</evidence>
<evidence type="ECO:0000313" key="3">
    <source>
        <dbReference type="Proteomes" id="UP001230908"/>
    </source>
</evidence>
<sequence>MNEPSVPSLRARLLGERLRVLRVGRGLTLRHVSACVGVDFSAARLLEHGQWRAHYTQVLALADLYSVYESGERDFLLRLARDVFRLPAWEGDFNAPELDVSMLDALWLESMAEEIRCYDAVLIPDLLRIPEYAEAVVRREHETQAAQAELTWRTGM</sequence>
<evidence type="ECO:0000313" key="2">
    <source>
        <dbReference type="EMBL" id="MDQ7911147.1"/>
    </source>
</evidence>
<accession>A0ABU0ZXC5</accession>